<sequence>MSTHKLQIADRASKHKGEALTNLHQYIDVELLTSSYRQLNKTSSVGVDEKAGMRMGYAYRTGFRNY</sequence>
<gene>
    <name evidence="1" type="ORF">GCM10011339_35600</name>
</gene>
<proteinExistence type="predicted"/>
<name>A0ABQ1VA53_9BACT</name>
<evidence type="ECO:0000313" key="2">
    <source>
        <dbReference type="Proteomes" id="UP000647339"/>
    </source>
</evidence>
<comment type="caution">
    <text evidence="1">The sequence shown here is derived from an EMBL/GenBank/DDBJ whole genome shotgun (WGS) entry which is preliminary data.</text>
</comment>
<protein>
    <submittedName>
        <fullName evidence="1">Uncharacterized protein</fullName>
    </submittedName>
</protein>
<dbReference type="EMBL" id="BMIU01000021">
    <property type="protein sequence ID" value="GGF43988.1"/>
    <property type="molecule type" value="Genomic_DNA"/>
</dbReference>
<accession>A0ABQ1VA53</accession>
<reference evidence="2" key="1">
    <citation type="journal article" date="2019" name="Int. J. Syst. Evol. Microbiol.">
        <title>The Global Catalogue of Microorganisms (GCM) 10K type strain sequencing project: providing services to taxonomists for standard genome sequencing and annotation.</title>
        <authorList>
            <consortium name="The Broad Institute Genomics Platform"/>
            <consortium name="The Broad Institute Genome Sequencing Center for Infectious Disease"/>
            <person name="Wu L."/>
            <person name="Ma J."/>
        </authorList>
    </citation>
    <scope>NUCLEOTIDE SEQUENCE [LARGE SCALE GENOMIC DNA]</scope>
    <source>
        <strain evidence="2">CGMCC 1.15407</strain>
    </source>
</reference>
<keyword evidence="2" id="KW-1185">Reference proteome</keyword>
<evidence type="ECO:0000313" key="1">
    <source>
        <dbReference type="EMBL" id="GGF43988.1"/>
    </source>
</evidence>
<organism evidence="1 2">
    <name type="scientific">Echinicola rosea</name>
    <dbReference type="NCBI Taxonomy" id="1807691"/>
    <lineage>
        <taxon>Bacteria</taxon>
        <taxon>Pseudomonadati</taxon>
        <taxon>Bacteroidota</taxon>
        <taxon>Cytophagia</taxon>
        <taxon>Cytophagales</taxon>
        <taxon>Cyclobacteriaceae</taxon>
        <taxon>Echinicola</taxon>
    </lineage>
</organism>
<dbReference type="RefSeq" id="WP_222840301.1">
    <property type="nucleotide sequence ID" value="NZ_BMIU01000021.1"/>
</dbReference>
<dbReference type="Proteomes" id="UP000647339">
    <property type="component" value="Unassembled WGS sequence"/>
</dbReference>